<dbReference type="Proteomes" id="UP000186132">
    <property type="component" value="Unassembled WGS sequence"/>
</dbReference>
<protein>
    <recommendedName>
        <fullName evidence="4">Metal-binding protein</fullName>
    </recommendedName>
</protein>
<evidence type="ECO:0000256" key="1">
    <source>
        <dbReference type="SAM" id="MobiDB-lite"/>
    </source>
</evidence>
<dbReference type="PANTHER" id="PTHR34374">
    <property type="entry name" value="LARGE RIBOSOMAL RNA SUBUNIT ACCUMULATION PROTEIN YCED HOMOLOG 1, CHLOROPLASTIC"/>
    <property type="match status" value="1"/>
</dbReference>
<gene>
    <name evidence="2" type="ORF">SAMN05443575_0426</name>
</gene>
<dbReference type="STRING" id="1206085.SAMN05443575_0426"/>
<evidence type="ECO:0000313" key="3">
    <source>
        <dbReference type="Proteomes" id="UP000186132"/>
    </source>
</evidence>
<keyword evidence="3" id="KW-1185">Reference proteome</keyword>
<sequence>MPENTTPMQQPATTPAAQPDPRSPLVFDLRELGRRAGSLREYRRRVPAPANLGLDVIGVPVGAPLDLELRLESVTEGVLVTGTVAAPLTGQCGRCLDPVSDELEVDVCELFAYAHSATDTTTEQDEVYRVDGELLDVEPVVRDAVVLALPWTPLCRPDCAGLCPDCGQRLDDLPAGHAHETIDPRWAALAALTEDSTTDGTTADGTSRTTKE</sequence>
<dbReference type="PANTHER" id="PTHR34374:SF1">
    <property type="entry name" value="LARGE RIBOSOMAL RNA SUBUNIT ACCUMULATION PROTEIN YCED HOMOLOG 1, CHLOROPLASTIC"/>
    <property type="match status" value="1"/>
</dbReference>
<proteinExistence type="predicted"/>
<evidence type="ECO:0008006" key="4">
    <source>
        <dbReference type="Google" id="ProtNLM"/>
    </source>
</evidence>
<reference evidence="2 3" key="1">
    <citation type="submission" date="2016-11" db="EMBL/GenBank/DDBJ databases">
        <authorList>
            <person name="Jaros S."/>
            <person name="Januszkiewicz K."/>
            <person name="Wedrychowicz H."/>
        </authorList>
    </citation>
    <scope>NUCLEOTIDE SEQUENCE [LARGE SCALE GENOMIC DNA]</scope>
    <source>
        <strain evidence="2 3">DSM 45627</strain>
    </source>
</reference>
<accession>A0A1M5D1X8</accession>
<dbReference type="Pfam" id="PF02620">
    <property type="entry name" value="YceD"/>
    <property type="match status" value="1"/>
</dbReference>
<feature type="region of interest" description="Disordered" evidence="1">
    <location>
        <begin position="193"/>
        <end position="212"/>
    </location>
</feature>
<evidence type="ECO:0000313" key="2">
    <source>
        <dbReference type="EMBL" id="SHF60890.1"/>
    </source>
</evidence>
<dbReference type="InterPro" id="IPR003772">
    <property type="entry name" value="YceD"/>
</dbReference>
<dbReference type="AlphaFoldDB" id="A0A1M5D1X8"/>
<organism evidence="2 3">
    <name type="scientific">Jatrophihabitans endophyticus</name>
    <dbReference type="NCBI Taxonomy" id="1206085"/>
    <lineage>
        <taxon>Bacteria</taxon>
        <taxon>Bacillati</taxon>
        <taxon>Actinomycetota</taxon>
        <taxon>Actinomycetes</taxon>
        <taxon>Jatrophihabitantales</taxon>
        <taxon>Jatrophihabitantaceae</taxon>
        <taxon>Jatrophihabitans</taxon>
    </lineage>
</organism>
<feature type="region of interest" description="Disordered" evidence="1">
    <location>
        <begin position="1"/>
        <end position="24"/>
    </location>
</feature>
<feature type="compositionally biased region" description="Low complexity" evidence="1">
    <location>
        <begin position="1"/>
        <end position="19"/>
    </location>
</feature>
<name>A0A1M5D1X8_9ACTN</name>
<dbReference type="EMBL" id="FQVU01000001">
    <property type="protein sequence ID" value="SHF60890.1"/>
    <property type="molecule type" value="Genomic_DNA"/>
</dbReference>
<dbReference type="RefSeq" id="WP_234971310.1">
    <property type="nucleotide sequence ID" value="NZ_FQVU01000001.1"/>
</dbReference>